<dbReference type="InterPro" id="IPR051763">
    <property type="entry name" value="Copper_Homeo_Regul"/>
</dbReference>
<dbReference type="GO" id="GO:0006878">
    <property type="term" value="P:intracellular copper ion homeostasis"/>
    <property type="evidence" value="ECO:0007669"/>
    <property type="project" value="TreeGrafter"/>
</dbReference>
<keyword evidence="2" id="KW-0479">Metal-binding</keyword>
<proteinExistence type="predicted"/>
<dbReference type="PRINTS" id="PR00617">
    <property type="entry name" value="COPPERFIST"/>
</dbReference>
<evidence type="ECO:0000256" key="2">
    <source>
        <dbReference type="ARBA" id="ARBA00022723"/>
    </source>
</evidence>
<keyword evidence="3" id="KW-0862">Zinc</keyword>
<name>A0A1Q3AFW5_ZYGRO</name>
<dbReference type="InterPro" id="IPR001083">
    <property type="entry name" value="Cu_fist_DNA-bd_dom"/>
</dbReference>
<dbReference type="SUPFAM" id="SSF57879">
    <property type="entry name" value="Zinc domain conserved in yeast copper-regulated transcription factors"/>
    <property type="match status" value="1"/>
</dbReference>
<dbReference type="Proteomes" id="UP000187013">
    <property type="component" value="Unassembled WGS sequence"/>
</dbReference>
<comment type="caution">
    <text evidence="9">The sequence shown here is derived from an EMBL/GenBank/DDBJ whole genome shotgun (WGS) entry which is preliminary data.</text>
</comment>
<evidence type="ECO:0000259" key="8">
    <source>
        <dbReference type="PROSITE" id="PS50073"/>
    </source>
</evidence>
<sequence>MIIFDSEKYACASCIRGHRSSTCRHTDRMLVKVRSRGRHASMDIRKVIIVDTDSQVTPEEGSPSCDKCSSDSKNECEKMNRQPILFLRTKKTQRAILADGNLQIIVENDAKPQDGSDKPHPPFKYISEKDFLRMHFVNEREPSSCGCGNNNNNDNRKSRKDLKMADPALEATPIPPLVPLAPPADTAFPIQSAAQNNFNSKDPFTLTADPRQMVELLTHKGLFLSTQCSCEEDHCVCANCLLHRNEEELSSYIQRSGVPLTNMGEAQLSNPMMTGTGSCDCPPEDCECESCPDHPCENMSFNKLLLTGLLNAPLKRKTNIVYKGKLIPSQYWWDFLKLHIPLMGDSQLESLDIIGWFERIVSIYEPQLTDVNANVASVPQSLFAL</sequence>
<evidence type="ECO:0000256" key="3">
    <source>
        <dbReference type="ARBA" id="ARBA00022833"/>
    </source>
</evidence>
<feature type="domain" description="Copper-fist" evidence="8">
    <location>
        <begin position="1"/>
        <end position="40"/>
    </location>
</feature>
<organism evidence="9 10">
    <name type="scientific">Zygosaccharomyces rouxii</name>
    <dbReference type="NCBI Taxonomy" id="4956"/>
    <lineage>
        <taxon>Eukaryota</taxon>
        <taxon>Fungi</taxon>
        <taxon>Dikarya</taxon>
        <taxon>Ascomycota</taxon>
        <taxon>Saccharomycotina</taxon>
        <taxon>Saccharomycetes</taxon>
        <taxon>Saccharomycetales</taxon>
        <taxon>Saccharomycetaceae</taxon>
        <taxon>Zygosaccharomyces</taxon>
    </lineage>
</organism>
<dbReference type="InterPro" id="IPR036395">
    <property type="entry name" value="Cu_fist_DNA-bd_dom_sf"/>
</dbReference>
<dbReference type="PANTHER" id="PTHR28088">
    <property type="entry name" value="TRANSCRIPTIONAL ACTIVATOR HAA1-RELATED"/>
    <property type="match status" value="1"/>
</dbReference>
<evidence type="ECO:0000313" key="9">
    <source>
        <dbReference type="EMBL" id="GAV54515.1"/>
    </source>
</evidence>
<reference evidence="9 10" key="1">
    <citation type="submission" date="2016-08" db="EMBL/GenBank/DDBJ databases">
        <title>Draft genome sequence of allopolyploid Zygosaccharomyces rouxii.</title>
        <authorList>
            <person name="Watanabe J."/>
            <person name="Uehara K."/>
            <person name="Mogi Y."/>
            <person name="Tsukioka Y."/>
        </authorList>
    </citation>
    <scope>NUCLEOTIDE SEQUENCE [LARGE SCALE GENOMIC DNA]</scope>
    <source>
        <strain evidence="9 10">NBRC 110957</strain>
    </source>
</reference>
<dbReference type="GO" id="GO:0045944">
    <property type="term" value="P:positive regulation of transcription by RNA polymerase II"/>
    <property type="evidence" value="ECO:0007669"/>
    <property type="project" value="TreeGrafter"/>
</dbReference>
<evidence type="ECO:0000256" key="4">
    <source>
        <dbReference type="ARBA" id="ARBA00023008"/>
    </source>
</evidence>
<keyword evidence="7" id="KW-0539">Nucleus</keyword>
<dbReference type="SMART" id="SM00412">
    <property type="entry name" value="Cu_FIST"/>
    <property type="match status" value="1"/>
</dbReference>
<dbReference type="GO" id="GO:0005507">
    <property type="term" value="F:copper ion binding"/>
    <property type="evidence" value="ECO:0007669"/>
    <property type="project" value="InterPro"/>
</dbReference>
<dbReference type="GO" id="GO:0000981">
    <property type="term" value="F:DNA-binding transcription factor activity, RNA polymerase II-specific"/>
    <property type="evidence" value="ECO:0007669"/>
    <property type="project" value="TreeGrafter"/>
</dbReference>
<dbReference type="AlphaFoldDB" id="A0A1Q3AFW5"/>
<dbReference type="PROSITE" id="PS50073">
    <property type="entry name" value="COPPER_FIST_2"/>
    <property type="match status" value="1"/>
</dbReference>
<dbReference type="Gene3D" id="3.90.430.10">
    <property type="entry name" value="Copper fist DNA-binding domain"/>
    <property type="match status" value="1"/>
</dbReference>
<protein>
    <recommendedName>
        <fullName evidence="8">Copper-fist domain-containing protein</fullName>
    </recommendedName>
</protein>
<dbReference type="OrthoDB" id="5600085at2759"/>
<dbReference type="EMBL" id="BDGX01000039">
    <property type="protein sequence ID" value="GAV54515.1"/>
    <property type="molecule type" value="Genomic_DNA"/>
</dbReference>
<gene>
    <name evidence="9" type="ORF">ZYGR_0AM00530</name>
</gene>
<evidence type="ECO:0000256" key="6">
    <source>
        <dbReference type="ARBA" id="ARBA00023163"/>
    </source>
</evidence>
<dbReference type="Pfam" id="PF00649">
    <property type="entry name" value="Copper-fist"/>
    <property type="match status" value="1"/>
</dbReference>
<keyword evidence="6" id="KW-0804">Transcription</keyword>
<evidence type="ECO:0000256" key="5">
    <source>
        <dbReference type="ARBA" id="ARBA00023015"/>
    </source>
</evidence>
<dbReference type="FunFam" id="3.90.430.10:FF:000001">
    <property type="entry name" value="Copper fist DNA-binding protein"/>
    <property type="match status" value="1"/>
</dbReference>
<evidence type="ECO:0000256" key="7">
    <source>
        <dbReference type="ARBA" id="ARBA00023242"/>
    </source>
</evidence>
<comment type="subcellular location">
    <subcellularLocation>
        <location evidence="1">Nucleus</location>
    </subcellularLocation>
</comment>
<dbReference type="GO" id="GO:0005634">
    <property type="term" value="C:nucleus"/>
    <property type="evidence" value="ECO:0007669"/>
    <property type="project" value="UniProtKB-SubCell"/>
</dbReference>
<dbReference type="PANTHER" id="PTHR28088:SF7">
    <property type="entry name" value="METAL-BINDING ACTIVATOR 1"/>
    <property type="match status" value="1"/>
</dbReference>
<dbReference type="GO" id="GO:0000978">
    <property type="term" value="F:RNA polymerase II cis-regulatory region sequence-specific DNA binding"/>
    <property type="evidence" value="ECO:0007669"/>
    <property type="project" value="TreeGrafter"/>
</dbReference>
<dbReference type="SMART" id="SM01090">
    <property type="entry name" value="Copper-fist"/>
    <property type="match status" value="1"/>
</dbReference>
<evidence type="ECO:0000256" key="1">
    <source>
        <dbReference type="ARBA" id="ARBA00004123"/>
    </source>
</evidence>
<keyword evidence="5" id="KW-0805">Transcription regulation</keyword>
<dbReference type="GO" id="GO:0006879">
    <property type="term" value="P:intracellular iron ion homeostasis"/>
    <property type="evidence" value="ECO:0007669"/>
    <property type="project" value="TreeGrafter"/>
</dbReference>
<accession>A0A1Q3AFW5</accession>
<evidence type="ECO:0000313" key="10">
    <source>
        <dbReference type="Proteomes" id="UP000187013"/>
    </source>
</evidence>
<keyword evidence="4" id="KW-0186">Copper</keyword>